<gene>
    <name evidence="6" type="ORF">NHX12_010332</name>
</gene>
<name>A0A9Q0DMW7_9TELE</name>
<feature type="compositionally biased region" description="Polar residues" evidence="4">
    <location>
        <begin position="129"/>
        <end position="141"/>
    </location>
</feature>
<feature type="domain" description="SH3" evidence="5">
    <location>
        <begin position="180"/>
        <end position="241"/>
    </location>
</feature>
<dbReference type="Gene3D" id="2.30.30.40">
    <property type="entry name" value="SH3 Domains"/>
    <property type="match status" value="1"/>
</dbReference>
<dbReference type="EMBL" id="JANIIK010000115">
    <property type="protein sequence ID" value="KAJ3589487.1"/>
    <property type="molecule type" value="Genomic_DNA"/>
</dbReference>
<evidence type="ECO:0000313" key="6">
    <source>
        <dbReference type="EMBL" id="KAJ3589487.1"/>
    </source>
</evidence>
<keyword evidence="2" id="KW-0597">Phosphoprotein</keyword>
<dbReference type="InterPro" id="IPR021090">
    <property type="entry name" value="SPIDER"/>
</dbReference>
<dbReference type="PROSITE" id="PS50002">
    <property type="entry name" value="SH3"/>
    <property type="match status" value="1"/>
</dbReference>
<dbReference type="Pfam" id="PF07653">
    <property type="entry name" value="SH3_2"/>
    <property type="match status" value="1"/>
</dbReference>
<dbReference type="SMART" id="SM00326">
    <property type="entry name" value="SH3"/>
    <property type="match status" value="1"/>
</dbReference>
<reference evidence="6" key="1">
    <citation type="submission" date="2022-07" db="EMBL/GenBank/DDBJ databases">
        <title>Chromosome-level genome of Muraenolepis orangiensis.</title>
        <authorList>
            <person name="Kim J."/>
        </authorList>
    </citation>
    <scope>NUCLEOTIDE SEQUENCE</scope>
    <source>
        <strain evidence="6">KU_S4_2022</strain>
        <tissue evidence="6">Muscle</tissue>
    </source>
</reference>
<dbReference type="PANTHER" id="PTHR12301:SF4">
    <property type="entry name" value="SAM DOMAIN-CONTAINING PROTEIN SAMSN-1"/>
    <property type="match status" value="1"/>
</dbReference>
<feature type="non-terminal residue" evidence="6">
    <location>
        <position position="1"/>
    </location>
</feature>
<evidence type="ECO:0000256" key="4">
    <source>
        <dbReference type="SAM" id="MobiDB-lite"/>
    </source>
</evidence>
<evidence type="ECO:0000256" key="3">
    <source>
        <dbReference type="PROSITE-ProRule" id="PRU00192"/>
    </source>
</evidence>
<comment type="caution">
    <text evidence="6">The sequence shown here is derived from an EMBL/GenBank/DDBJ whole genome shotgun (WGS) entry which is preliminary data.</text>
</comment>
<proteinExistence type="predicted"/>
<evidence type="ECO:0000256" key="1">
    <source>
        <dbReference type="ARBA" id="ARBA00022443"/>
    </source>
</evidence>
<feature type="region of interest" description="Disordered" evidence="4">
    <location>
        <begin position="73"/>
        <end position="141"/>
    </location>
</feature>
<dbReference type="AlphaFoldDB" id="A0A9Q0DMW7"/>
<protein>
    <recommendedName>
        <fullName evidence="5">SH3 domain-containing protein</fullName>
    </recommendedName>
</protein>
<evidence type="ECO:0000313" key="7">
    <source>
        <dbReference type="Proteomes" id="UP001148018"/>
    </source>
</evidence>
<dbReference type="OrthoDB" id="10047268at2759"/>
<dbReference type="InterPro" id="IPR051725">
    <property type="entry name" value="SAM-SH3_domain_protein"/>
</dbReference>
<dbReference type="SUPFAM" id="SSF50044">
    <property type="entry name" value="SH3-domain"/>
    <property type="match status" value="1"/>
</dbReference>
<feature type="region of interest" description="Disordered" evidence="4">
    <location>
        <begin position="321"/>
        <end position="365"/>
    </location>
</feature>
<dbReference type="Pfam" id="PF12485">
    <property type="entry name" value="SPIDER"/>
    <property type="match status" value="1"/>
</dbReference>
<sequence length="384" mass="42460">EGSTDSIYEPPHHNQGIRGEVVPRCGSSPALLRKTPVWGGSDPCISPSAHLWAAEPHGRLRRLHRLWLVKKSQSEAGRGGQNVPESRALESWGSSTRLDPSLGPYSGTNEEMERCDRSKDKVNGGQVFTGEQTRRSSNSFESLYSLNSRQSSSSGVTSGSTCSSNRSSLLPEEDLLHSPRFCARARVHTDFVPSPYDMESLRLKVGDVIDVIAKPTMGIWRGMLNGKIGSFKFVYVDVLEDGESEKYQSHKPWPKSRPQTLEELLKHHSVEECCSILRLHGYQAVEDLARLREHRPTKRNEIGPDERRRLLAAVEALQEPQCGGGGWDQGSETPTANGVVDPRTRARDSGCHMLPSNGSDNGRDDAEIRFPFISPPTLDQISAV</sequence>
<feature type="compositionally biased region" description="Basic and acidic residues" evidence="4">
    <location>
        <begin position="111"/>
        <end position="122"/>
    </location>
</feature>
<evidence type="ECO:0000259" key="5">
    <source>
        <dbReference type="PROSITE" id="PS50002"/>
    </source>
</evidence>
<dbReference type="Proteomes" id="UP001148018">
    <property type="component" value="Unassembled WGS sequence"/>
</dbReference>
<accession>A0A9Q0DMW7</accession>
<dbReference type="Gene3D" id="1.10.150.50">
    <property type="entry name" value="Transcription Factor, Ets-1"/>
    <property type="match status" value="1"/>
</dbReference>
<organism evidence="6 7">
    <name type="scientific">Muraenolepis orangiensis</name>
    <name type="common">Patagonian moray cod</name>
    <dbReference type="NCBI Taxonomy" id="630683"/>
    <lineage>
        <taxon>Eukaryota</taxon>
        <taxon>Metazoa</taxon>
        <taxon>Chordata</taxon>
        <taxon>Craniata</taxon>
        <taxon>Vertebrata</taxon>
        <taxon>Euteleostomi</taxon>
        <taxon>Actinopterygii</taxon>
        <taxon>Neopterygii</taxon>
        <taxon>Teleostei</taxon>
        <taxon>Neoteleostei</taxon>
        <taxon>Acanthomorphata</taxon>
        <taxon>Zeiogadaria</taxon>
        <taxon>Gadariae</taxon>
        <taxon>Gadiformes</taxon>
        <taxon>Muraenolepidoidei</taxon>
        <taxon>Muraenolepididae</taxon>
        <taxon>Muraenolepis</taxon>
    </lineage>
</organism>
<dbReference type="PANTHER" id="PTHR12301">
    <property type="entry name" value="SAM-DOMAIN, SH3 AND NUCLEAR LOCALIZATION SIGNALS PROTEIN RELATED"/>
    <property type="match status" value="1"/>
</dbReference>
<keyword evidence="1 3" id="KW-0728">SH3 domain</keyword>
<dbReference type="InterPro" id="IPR036028">
    <property type="entry name" value="SH3-like_dom_sf"/>
</dbReference>
<keyword evidence="7" id="KW-1185">Reference proteome</keyword>
<feature type="region of interest" description="Disordered" evidence="4">
    <location>
        <begin position="1"/>
        <end position="29"/>
    </location>
</feature>
<dbReference type="InterPro" id="IPR001452">
    <property type="entry name" value="SH3_domain"/>
</dbReference>
<dbReference type="InterPro" id="IPR013761">
    <property type="entry name" value="SAM/pointed_sf"/>
</dbReference>
<evidence type="ECO:0000256" key="2">
    <source>
        <dbReference type="ARBA" id="ARBA00022553"/>
    </source>
</evidence>